<dbReference type="SMART" id="SM00504">
    <property type="entry name" value="Ubox"/>
    <property type="match status" value="1"/>
</dbReference>
<dbReference type="SUPFAM" id="SSF57850">
    <property type="entry name" value="RING/U-box"/>
    <property type="match status" value="1"/>
</dbReference>
<dbReference type="InterPro" id="IPR051348">
    <property type="entry name" value="U-box_ubiquitin_ligases"/>
</dbReference>
<comment type="pathway">
    <text evidence="3">Protein modification; protein ubiquitination.</text>
</comment>
<dbReference type="AlphaFoldDB" id="A0AA88CK03"/>
<gene>
    <name evidence="11" type="ORF">TIFTF001_000467</name>
</gene>
<comment type="caution">
    <text evidence="11">The sequence shown here is derived from an EMBL/GenBank/DDBJ whole genome shotgun (WGS) entry which is preliminary data.</text>
</comment>
<evidence type="ECO:0000256" key="6">
    <source>
        <dbReference type="ARBA" id="ARBA00022786"/>
    </source>
</evidence>
<dbReference type="Pfam" id="PF07714">
    <property type="entry name" value="PK_Tyr_Ser-Thr"/>
    <property type="match status" value="1"/>
</dbReference>
<evidence type="ECO:0000256" key="1">
    <source>
        <dbReference type="ARBA" id="ARBA00000900"/>
    </source>
</evidence>
<dbReference type="CDD" id="cd01989">
    <property type="entry name" value="USP_STK_Ubox_N"/>
    <property type="match status" value="1"/>
</dbReference>
<evidence type="ECO:0000313" key="11">
    <source>
        <dbReference type="EMBL" id="GMN24218.1"/>
    </source>
</evidence>
<evidence type="ECO:0000259" key="10">
    <source>
        <dbReference type="PROSITE" id="PS51698"/>
    </source>
</evidence>
<dbReference type="Proteomes" id="UP001187192">
    <property type="component" value="Unassembled WGS sequence"/>
</dbReference>
<dbReference type="SUPFAM" id="SSF56112">
    <property type="entry name" value="Protein kinase-like (PK-like)"/>
    <property type="match status" value="1"/>
</dbReference>
<name>A0AA88CK03_FICCA</name>
<dbReference type="InterPro" id="IPR014729">
    <property type="entry name" value="Rossmann-like_a/b/a_fold"/>
</dbReference>
<evidence type="ECO:0000256" key="2">
    <source>
        <dbReference type="ARBA" id="ARBA00003861"/>
    </source>
</evidence>
<accession>A0AA88CK03</accession>
<evidence type="ECO:0000256" key="7">
    <source>
        <dbReference type="SAM" id="Coils"/>
    </source>
</evidence>
<dbReference type="EMBL" id="BTGU01000001">
    <property type="protein sequence ID" value="GMN24218.1"/>
    <property type="molecule type" value="Genomic_DNA"/>
</dbReference>
<keyword evidence="7" id="KW-0175">Coiled coil</keyword>
<feature type="region of interest" description="Disordered" evidence="8">
    <location>
        <begin position="311"/>
        <end position="333"/>
    </location>
</feature>
<feature type="domain" description="Protein kinase" evidence="9">
    <location>
        <begin position="529"/>
        <end position="793"/>
    </location>
</feature>
<dbReference type="Pfam" id="PF04564">
    <property type="entry name" value="U-box"/>
    <property type="match status" value="1"/>
</dbReference>
<dbReference type="PROSITE" id="PS51698">
    <property type="entry name" value="U_BOX"/>
    <property type="match status" value="1"/>
</dbReference>
<feature type="region of interest" description="Disordered" evidence="8">
    <location>
        <begin position="1"/>
        <end position="21"/>
    </location>
</feature>
<dbReference type="InterPro" id="IPR000719">
    <property type="entry name" value="Prot_kinase_dom"/>
</dbReference>
<dbReference type="GO" id="GO:0016567">
    <property type="term" value="P:protein ubiquitination"/>
    <property type="evidence" value="ECO:0007669"/>
    <property type="project" value="InterPro"/>
</dbReference>
<dbReference type="InterPro" id="IPR001245">
    <property type="entry name" value="Ser-Thr/Tyr_kinase_cat_dom"/>
</dbReference>
<protein>
    <recommendedName>
        <fullName evidence="4">RING-type E3 ubiquitin transferase</fullName>
        <ecNumber evidence="4">2.3.2.27</ecNumber>
    </recommendedName>
</protein>
<proteinExistence type="predicted"/>
<dbReference type="GO" id="GO:0061630">
    <property type="term" value="F:ubiquitin protein ligase activity"/>
    <property type="evidence" value="ECO:0007669"/>
    <property type="project" value="UniProtKB-EC"/>
</dbReference>
<feature type="compositionally biased region" description="Low complexity" evidence="8">
    <location>
        <begin position="316"/>
        <end position="330"/>
    </location>
</feature>
<comment type="catalytic activity">
    <reaction evidence="1">
        <text>S-ubiquitinyl-[E2 ubiquitin-conjugating enzyme]-L-cysteine + [acceptor protein]-L-lysine = [E2 ubiquitin-conjugating enzyme]-L-cysteine + N(6)-ubiquitinyl-[acceptor protein]-L-lysine.</text>
        <dbReference type="EC" id="2.3.2.27"/>
    </reaction>
</comment>
<evidence type="ECO:0000256" key="8">
    <source>
        <dbReference type="SAM" id="MobiDB-lite"/>
    </source>
</evidence>
<evidence type="ECO:0000256" key="4">
    <source>
        <dbReference type="ARBA" id="ARBA00012483"/>
    </source>
</evidence>
<dbReference type="PANTHER" id="PTHR45647">
    <property type="entry name" value="OS02G0152300 PROTEIN"/>
    <property type="match status" value="1"/>
</dbReference>
<feature type="coiled-coil region" evidence="7">
    <location>
        <begin position="375"/>
        <end position="479"/>
    </location>
</feature>
<feature type="domain" description="U-box" evidence="10">
    <location>
        <begin position="800"/>
        <end position="871"/>
    </location>
</feature>
<sequence length="871" mass="97480">MSSTEKRQRDTFRSPSPVSIAVNPPATMELLNPSCPPLSPEFSSPATFRRGFGRTGSLPLAEIVEEDGNNNNNKIHVALGKSVEKAMSLLDWTFRRFHGKDVCILHVHQPSHLIPTYLGKLPTSQANAEVVSTYRKYEREQLVKLLQLYLSACSRSKVNASIVTIEAEQVQKGIVDLVSKNGIRRLVMGAVPENCMKVKKSSSKANYAAKNAPLFCEIWFISKGKHVWTRDASEGPSSLPSCSLPQNATVENSRSRSFQYGKNKSIHPDCLRSKSDKSAVYTKISNPVQYESVHAELASSPTLSCSANTRLRDLNDSSSPASSSTGSGYDSAEKRRLSSDYDFKVDGDRLYNQLIQATIEAETSRNEALAELMKVKRLELEAREAISKAQEFELAITHEVKLRKEAEEALRTTLVEQEKLLEERDDITRELRRTMRNVALLDSRTQEATRRHDEAAGELKLVQDSIASLGQEKQKIRRQKIEALHWLERWKSRGHGGATSCNGLVGFVEQLPELAEFSLSDLQTATCNFSESFKVCQGGYGSIYKGEMLGRTVVIRRLHSYIVQGESEFQQEVNVLGKLQHPHLVTLLGVCPQACSLVYEYLPNGTLQDYLFRKSSVLTWKIRVRIIAEIASALCFLHSSKPEKIVHGDLTPQKILLDSELSCKICDFGICRLITEDNLNCSSLRWNTGPKGAFHYTDPEFQRIGIQTPKSDAYSFGLIILQLLTRRSPVSLVGEVRKAVSSGKLPSILDSLAGEWPLLMVMRLVEIGLQCCELNSRDRPDITPSLVRELEQLHVSEERPVPSFFLCPILQEIMHDPQVAADGFTYEGEAMRGWLDNGKDTSPMTNLKLSHLHLTPNHAIRLAIQDWLCKA</sequence>
<reference evidence="11" key="1">
    <citation type="submission" date="2023-07" db="EMBL/GenBank/DDBJ databases">
        <title>draft genome sequence of fig (Ficus carica).</title>
        <authorList>
            <person name="Takahashi T."/>
            <person name="Nishimura K."/>
        </authorList>
    </citation>
    <scope>NUCLEOTIDE SEQUENCE</scope>
</reference>
<dbReference type="PROSITE" id="PS50011">
    <property type="entry name" value="PROTEIN_KINASE_DOM"/>
    <property type="match status" value="1"/>
</dbReference>
<dbReference type="PANTHER" id="PTHR45647:SF43">
    <property type="entry name" value="OS10G0100500 PROTEIN"/>
    <property type="match status" value="1"/>
</dbReference>
<organism evidence="11 12">
    <name type="scientific">Ficus carica</name>
    <name type="common">Common fig</name>
    <dbReference type="NCBI Taxonomy" id="3494"/>
    <lineage>
        <taxon>Eukaryota</taxon>
        <taxon>Viridiplantae</taxon>
        <taxon>Streptophyta</taxon>
        <taxon>Embryophyta</taxon>
        <taxon>Tracheophyta</taxon>
        <taxon>Spermatophyta</taxon>
        <taxon>Magnoliopsida</taxon>
        <taxon>eudicotyledons</taxon>
        <taxon>Gunneridae</taxon>
        <taxon>Pentapetalae</taxon>
        <taxon>rosids</taxon>
        <taxon>fabids</taxon>
        <taxon>Rosales</taxon>
        <taxon>Moraceae</taxon>
        <taxon>Ficeae</taxon>
        <taxon>Ficus</taxon>
    </lineage>
</organism>
<feature type="compositionally biased region" description="Basic and acidic residues" evidence="8">
    <location>
        <begin position="1"/>
        <end position="12"/>
    </location>
</feature>
<evidence type="ECO:0000259" key="9">
    <source>
        <dbReference type="PROSITE" id="PS50011"/>
    </source>
</evidence>
<evidence type="ECO:0000256" key="5">
    <source>
        <dbReference type="ARBA" id="ARBA00022679"/>
    </source>
</evidence>
<dbReference type="SUPFAM" id="SSF52402">
    <property type="entry name" value="Adenine nucleotide alpha hydrolases-like"/>
    <property type="match status" value="1"/>
</dbReference>
<comment type="function">
    <text evidence="2">Functions as an E3 ubiquitin ligase.</text>
</comment>
<keyword evidence="5" id="KW-0808">Transferase</keyword>
<dbReference type="InterPro" id="IPR013083">
    <property type="entry name" value="Znf_RING/FYVE/PHD"/>
</dbReference>
<dbReference type="Gene3D" id="3.30.40.10">
    <property type="entry name" value="Zinc/RING finger domain, C3HC4 (zinc finger)"/>
    <property type="match status" value="1"/>
</dbReference>
<dbReference type="EC" id="2.3.2.27" evidence="4"/>
<keyword evidence="12" id="KW-1185">Reference proteome</keyword>
<dbReference type="GO" id="GO:0005524">
    <property type="term" value="F:ATP binding"/>
    <property type="evidence" value="ECO:0007669"/>
    <property type="project" value="InterPro"/>
</dbReference>
<evidence type="ECO:0000256" key="3">
    <source>
        <dbReference type="ARBA" id="ARBA00004906"/>
    </source>
</evidence>
<evidence type="ECO:0000313" key="12">
    <source>
        <dbReference type="Proteomes" id="UP001187192"/>
    </source>
</evidence>
<dbReference type="Gene3D" id="3.40.50.620">
    <property type="entry name" value="HUPs"/>
    <property type="match status" value="1"/>
</dbReference>
<dbReference type="InterPro" id="IPR011009">
    <property type="entry name" value="Kinase-like_dom_sf"/>
</dbReference>
<dbReference type="GO" id="GO:0004672">
    <property type="term" value="F:protein kinase activity"/>
    <property type="evidence" value="ECO:0007669"/>
    <property type="project" value="InterPro"/>
</dbReference>
<keyword evidence="6" id="KW-0833">Ubl conjugation pathway</keyword>
<dbReference type="InterPro" id="IPR003613">
    <property type="entry name" value="Ubox_domain"/>
</dbReference>
<dbReference type="Gene3D" id="1.10.510.10">
    <property type="entry name" value="Transferase(Phosphotransferase) domain 1"/>
    <property type="match status" value="1"/>
</dbReference>
<dbReference type="Gene3D" id="3.30.200.20">
    <property type="entry name" value="Phosphorylase Kinase, domain 1"/>
    <property type="match status" value="1"/>
</dbReference>
<dbReference type="CDD" id="cd16655">
    <property type="entry name" value="RING-Ubox_WDSUB1-like"/>
    <property type="match status" value="1"/>
</dbReference>